<evidence type="ECO:0000313" key="1">
    <source>
        <dbReference type="EMBL" id="RDB25549.1"/>
    </source>
</evidence>
<protein>
    <submittedName>
        <fullName evidence="1">Uncharacterized protein</fullName>
    </submittedName>
</protein>
<accession>A0A369JTB7</accession>
<dbReference type="AlphaFoldDB" id="A0A369JTB7"/>
<reference evidence="1" key="1">
    <citation type="submission" date="2018-04" db="EMBL/GenBank/DDBJ databases">
        <title>Whole genome sequencing of Hypsizygus marmoreus.</title>
        <authorList>
            <person name="Choi I.-G."/>
            <person name="Min B."/>
            <person name="Kim J.-G."/>
            <person name="Kim S."/>
            <person name="Oh Y.-L."/>
            <person name="Kong W.-S."/>
            <person name="Park H."/>
            <person name="Jeong J."/>
            <person name="Song E.-S."/>
        </authorList>
    </citation>
    <scope>NUCLEOTIDE SEQUENCE [LARGE SCALE GENOMIC DNA]</scope>
    <source>
        <strain evidence="1">51987-8</strain>
    </source>
</reference>
<evidence type="ECO:0000313" key="2">
    <source>
        <dbReference type="Proteomes" id="UP000076154"/>
    </source>
</evidence>
<sequence length="256" mass="28758">MSQLSVPESIRFLSAVSINVAPFCEEMLPGGWRERGKFIPKQIVVYAMTLTATGEEIIVTIAVNDATHFGPAPQRSDAFPECNVFSVPMLSRFARVFRSDQRNSTNKEFDFIRYIGKLCSPVLHALNILDIAAGRFLHDFLRNNYKPSGEYDTEALNTVIEDRICSARTHSKGRHNDVFPCLLPTISKEVDSSIAEYMMGSIRTVVTTMLNKDIETLDLRRYSQSTSGSVDSDSDNERDKWITEVLEMAEQSEGSV</sequence>
<proteinExistence type="predicted"/>
<gene>
    <name evidence="1" type="ORF">Hypma_006521</name>
</gene>
<comment type="caution">
    <text evidence="1">The sequence shown here is derived from an EMBL/GenBank/DDBJ whole genome shotgun (WGS) entry which is preliminary data.</text>
</comment>
<dbReference type="Proteomes" id="UP000076154">
    <property type="component" value="Unassembled WGS sequence"/>
</dbReference>
<dbReference type="InParanoid" id="A0A369JTB7"/>
<name>A0A369JTB7_HYPMA</name>
<organism evidence="1 2">
    <name type="scientific">Hypsizygus marmoreus</name>
    <name type="common">White beech mushroom</name>
    <name type="synonym">Agaricus marmoreus</name>
    <dbReference type="NCBI Taxonomy" id="39966"/>
    <lineage>
        <taxon>Eukaryota</taxon>
        <taxon>Fungi</taxon>
        <taxon>Dikarya</taxon>
        <taxon>Basidiomycota</taxon>
        <taxon>Agaricomycotina</taxon>
        <taxon>Agaricomycetes</taxon>
        <taxon>Agaricomycetidae</taxon>
        <taxon>Agaricales</taxon>
        <taxon>Tricholomatineae</taxon>
        <taxon>Lyophyllaceae</taxon>
        <taxon>Hypsizygus</taxon>
    </lineage>
</organism>
<keyword evidence="2" id="KW-1185">Reference proteome</keyword>
<dbReference type="EMBL" id="LUEZ02000040">
    <property type="protein sequence ID" value="RDB25549.1"/>
    <property type="molecule type" value="Genomic_DNA"/>
</dbReference>